<keyword evidence="2" id="KW-1185">Reference proteome</keyword>
<organism evidence="1 2">
    <name type="scientific">Ochrobactrum teleogrylli</name>
    <dbReference type="NCBI Taxonomy" id="2479765"/>
    <lineage>
        <taxon>Bacteria</taxon>
        <taxon>Pseudomonadati</taxon>
        <taxon>Pseudomonadota</taxon>
        <taxon>Alphaproteobacteria</taxon>
        <taxon>Hyphomicrobiales</taxon>
        <taxon>Brucellaceae</taxon>
        <taxon>Brucella/Ochrobactrum group</taxon>
        <taxon>Ochrobactrum</taxon>
    </lineage>
</organism>
<dbReference type="Proteomes" id="UP000312784">
    <property type="component" value="Unassembled WGS sequence"/>
</dbReference>
<comment type="caution">
    <text evidence="1">The sequence shown here is derived from an EMBL/GenBank/DDBJ whole genome shotgun (WGS) entry which is preliminary data.</text>
</comment>
<name>A0ABY2Y3H0_9HYPH</name>
<dbReference type="RefSeq" id="WP_140024930.1">
    <property type="nucleotide sequence ID" value="NZ_JBHUFG010000016.1"/>
</dbReference>
<proteinExistence type="predicted"/>
<gene>
    <name evidence="1" type="ORF">FIC94_11200</name>
</gene>
<dbReference type="EMBL" id="VEWL01000006">
    <property type="protein sequence ID" value="TNV15846.1"/>
    <property type="molecule type" value="Genomic_DNA"/>
</dbReference>
<protein>
    <submittedName>
        <fullName evidence="1">Uncharacterized protein</fullName>
    </submittedName>
</protein>
<evidence type="ECO:0000313" key="2">
    <source>
        <dbReference type="Proteomes" id="UP000312784"/>
    </source>
</evidence>
<reference evidence="1 2" key="1">
    <citation type="submission" date="2019-06" db="EMBL/GenBank/DDBJ databases">
        <title>Ochrobactrum cricket sp.nov., isolated from the insect Teleogryllus occipitalis living in deserted cropland.</title>
        <authorList>
            <person name="Hu M."/>
        </authorList>
    </citation>
    <scope>NUCLEOTIDE SEQUENCE [LARGE SCALE GENOMIC DNA]</scope>
    <source>
        <strain evidence="1 2">LCB8</strain>
    </source>
</reference>
<accession>A0ABY2Y3H0</accession>
<evidence type="ECO:0000313" key="1">
    <source>
        <dbReference type="EMBL" id="TNV15846.1"/>
    </source>
</evidence>
<sequence>MAKATSATRAANKRLKQALIARETASKVHSEARIWKIGAASEDDRLWELATRNKLDDAICEVSAAEAEVRRAMLAKS</sequence>